<evidence type="ECO:0000256" key="1">
    <source>
        <dbReference type="PROSITE-ProRule" id="PRU00339"/>
    </source>
</evidence>
<protein>
    <submittedName>
        <fullName evidence="3">Tetratricopeptide repeat protein</fullName>
    </submittedName>
</protein>
<evidence type="ECO:0000256" key="2">
    <source>
        <dbReference type="SAM" id="MobiDB-lite"/>
    </source>
</evidence>
<evidence type="ECO:0000313" key="4">
    <source>
        <dbReference type="Proteomes" id="UP001548590"/>
    </source>
</evidence>
<dbReference type="PROSITE" id="PS50005">
    <property type="entry name" value="TPR"/>
    <property type="match status" value="1"/>
</dbReference>
<feature type="compositionally biased region" description="Low complexity" evidence="2">
    <location>
        <begin position="133"/>
        <end position="171"/>
    </location>
</feature>
<feature type="region of interest" description="Disordered" evidence="2">
    <location>
        <begin position="114"/>
        <end position="179"/>
    </location>
</feature>
<comment type="caution">
    <text evidence="3">The sequence shown here is derived from an EMBL/GenBank/DDBJ whole genome shotgun (WGS) entry which is preliminary data.</text>
</comment>
<sequence>MKESQAALDSGKIETAVSLLETASKANPSDAAPWLKQAQVYFDADNYPAAIQASDEAMKRDPLNKDAKAIAVVASLRVAIRALSDMNQDSLLRGSSRSEAERLARALRETLAQDQLVPISDPKQSAGKRAPARRPAASAPAKTGSSETPASAPVTAAPAAAAPAKSSGSSSGNPFGALR</sequence>
<dbReference type="Gene3D" id="1.25.40.10">
    <property type="entry name" value="Tetratricopeptide repeat domain"/>
    <property type="match status" value="1"/>
</dbReference>
<name>A0ABV2CPW1_9RHOO</name>
<dbReference type="EMBL" id="JBEWLZ010000004">
    <property type="protein sequence ID" value="MET1489955.1"/>
    <property type="molecule type" value="Genomic_DNA"/>
</dbReference>
<evidence type="ECO:0000313" key="3">
    <source>
        <dbReference type="EMBL" id="MET1489955.1"/>
    </source>
</evidence>
<dbReference type="InterPro" id="IPR019734">
    <property type="entry name" value="TPR_rpt"/>
</dbReference>
<reference evidence="3 4" key="1">
    <citation type="submission" date="2024-07" db="EMBL/GenBank/DDBJ databases">
        <title>Uliginosibacterium paludis KCTC:42655.</title>
        <authorList>
            <person name="Kim M.K."/>
        </authorList>
    </citation>
    <scope>NUCLEOTIDE SEQUENCE [LARGE SCALE GENOMIC DNA]</scope>
    <source>
        <strain evidence="3 4">KCTC 42655</strain>
    </source>
</reference>
<accession>A0ABV2CPW1</accession>
<dbReference type="Proteomes" id="UP001548590">
    <property type="component" value="Unassembled WGS sequence"/>
</dbReference>
<feature type="repeat" description="TPR" evidence="1">
    <location>
        <begin position="31"/>
        <end position="64"/>
    </location>
</feature>
<keyword evidence="1" id="KW-0802">TPR repeat</keyword>
<proteinExistence type="predicted"/>
<gene>
    <name evidence="3" type="ORF">ABVT11_08955</name>
</gene>
<dbReference type="InterPro" id="IPR011990">
    <property type="entry name" value="TPR-like_helical_dom_sf"/>
</dbReference>
<dbReference type="SUPFAM" id="SSF48452">
    <property type="entry name" value="TPR-like"/>
    <property type="match status" value="1"/>
</dbReference>
<dbReference type="RefSeq" id="WP_345923312.1">
    <property type="nucleotide sequence ID" value="NZ_JBDIVF010000001.1"/>
</dbReference>
<dbReference type="Pfam" id="PF13432">
    <property type="entry name" value="TPR_16"/>
    <property type="match status" value="1"/>
</dbReference>
<keyword evidence="4" id="KW-1185">Reference proteome</keyword>
<organism evidence="3 4">
    <name type="scientific">Uliginosibacterium paludis</name>
    <dbReference type="NCBI Taxonomy" id="1615952"/>
    <lineage>
        <taxon>Bacteria</taxon>
        <taxon>Pseudomonadati</taxon>
        <taxon>Pseudomonadota</taxon>
        <taxon>Betaproteobacteria</taxon>
        <taxon>Rhodocyclales</taxon>
        <taxon>Zoogloeaceae</taxon>
        <taxon>Uliginosibacterium</taxon>
    </lineage>
</organism>